<evidence type="ECO:0000256" key="1">
    <source>
        <dbReference type="ARBA" id="ARBA00004141"/>
    </source>
</evidence>
<feature type="transmembrane region" description="Helical" evidence="5">
    <location>
        <begin position="40"/>
        <end position="59"/>
    </location>
</feature>
<dbReference type="Pfam" id="PF04479">
    <property type="entry name" value="RTA1"/>
    <property type="match status" value="1"/>
</dbReference>
<evidence type="ECO:0000256" key="3">
    <source>
        <dbReference type="ARBA" id="ARBA00022989"/>
    </source>
</evidence>
<dbReference type="Proteomes" id="UP000799291">
    <property type="component" value="Unassembled WGS sequence"/>
</dbReference>
<dbReference type="EMBL" id="MU005576">
    <property type="protein sequence ID" value="KAF2686701.1"/>
    <property type="molecule type" value="Genomic_DNA"/>
</dbReference>
<feature type="transmembrane region" description="Helical" evidence="5">
    <location>
        <begin position="148"/>
        <end position="173"/>
    </location>
</feature>
<evidence type="ECO:0000313" key="7">
    <source>
        <dbReference type="Proteomes" id="UP000799291"/>
    </source>
</evidence>
<keyword evidence="7" id="KW-1185">Reference proteome</keyword>
<proteinExistence type="predicted"/>
<feature type="transmembrane region" description="Helical" evidence="5">
    <location>
        <begin position="230"/>
        <end position="250"/>
    </location>
</feature>
<dbReference type="PANTHER" id="PTHR31465">
    <property type="entry name" value="PROTEIN RTA1-RELATED"/>
    <property type="match status" value="1"/>
</dbReference>
<sequence length="283" mass="31301">MSDEHPNYDYNPSVAGAVVAVIAFTGLLGLHIWRLWQSRTWFCIPLIIGALFEIVGYAARGACHNRLYAFTPFIIQTVLVLLAPILFAASVYMFLGRIMRATGRSSHSIIRPTWLTKIFVTGDVVCFITQGAGAAIMGNATAKKTIDLGSTIILVGLVVQVLIFGLFLAAGILFHKRMRKGPGSKSTWEWERYLVLLYAASLIITFRNVFRVVEYALGDDGYLLQNEWPIYVFDALPMAAVLIICSLWYVGNLASGADSQVDHVMLVPDGHNSCHERIVTCNL</sequence>
<dbReference type="OrthoDB" id="3358017at2759"/>
<accession>A0A6G1J902</accession>
<name>A0A6G1J902_9PLEO</name>
<feature type="transmembrane region" description="Helical" evidence="5">
    <location>
        <begin position="12"/>
        <end position="33"/>
    </location>
</feature>
<dbReference type="GO" id="GO:0016020">
    <property type="term" value="C:membrane"/>
    <property type="evidence" value="ECO:0007669"/>
    <property type="project" value="UniProtKB-SubCell"/>
</dbReference>
<evidence type="ECO:0000256" key="4">
    <source>
        <dbReference type="ARBA" id="ARBA00023136"/>
    </source>
</evidence>
<keyword evidence="3 5" id="KW-1133">Transmembrane helix</keyword>
<keyword evidence="2 5" id="KW-0812">Transmembrane</keyword>
<evidence type="ECO:0000256" key="5">
    <source>
        <dbReference type="SAM" id="Phobius"/>
    </source>
</evidence>
<dbReference type="InterPro" id="IPR007568">
    <property type="entry name" value="RTA1"/>
</dbReference>
<dbReference type="AlphaFoldDB" id="A0A6G1J902"/>
<evidence type="ECO:0000256" key="2">
    <source>
        <dbReference type="ARBA" id="ARBA00022692"/>
    </source>
</evidence>
<organism evidence="6 7">
    <name type="scientific">Lentithecium fluviatile CBS 122367</name>
    <dbReference type="NCBI Taxonomy" id="1168545"/>
    <lineage>
        <taxon>Eukaryota</taxon>
        <taxon>Fungi</taxon>
        <taxon>Dikarya</taxon>
        <taxon>Ascomycota</taxon>
        <taxon>Pezizomycotina</taxon>
        <taxon>Dothideomycetes</taxon>
        <taxon>Pleosporomycetidae</taxon>
        <taxon>Pleosporales</taxon>
        <taxon>Massarineae</taxon>
        <taxon>Lentitheciaceae</taxon>
        <taxon>Lentithecium</taxon>
    </lineage>
</organism>
<feature type="transmembrane region" description="Helical" evidence="5">
    <location>
        <begin position="193"/>
        <end position="210"/>
    </location>
</feature>
<dbReference type="PANTHER" id="PTHR31465:SF27">
    <property type="entry name" value="DOMAIN PROTEIN, PUTATIVE (AFU_ORTHOLOGUE AFUA_3G01030)-RELATED"/>
    <property type="match status" value="1"/>
</dbReference>
<keyword evidence="4 5" id="KW-0472">Membrane</keyword>
<reference evidence="6" key="1">
    <citation type="journal article" date="2020" name="Stud. Mycol.">
        <title>101 Dothideomycetes genomes: a test case for predicting lifestyles and emergence of pathogens.</title>
        <authorList>
            <person name="Haridas S."/>
            <person name="Albert R."/>
            <person name="Binder M."/>
            <person name="Bloem J."/>
            <person name="Labutti K."/>
            <person name="Salamov A."/>
            <person name="Andreopoulos B."/>
            <person name="Baker S."/>
            <person name="Barry K."/>
            <person name="Bills G."/>
            <person name="Bluhm B."/>
            <person name="Cannon C."/>
            <person name="Castanera R."/>
            <person name="Culley D."/>
            <person name="Daum C."/>
            <person name="Ezra D."/>
            <person name="Gonzalez J."/>
            <person name="Henrissat B."/>
            <person name="Kuo A."/>
            <person name="Liang C."/>
            <person name="Lipzen A."/>
            <person name="Lutzoni F."/>
            <person name="Magnuson J."/>
            <person name="Mondo S."/>
            <person name="Nolan M."/>
            <person name="Ohm R."/>
            <person name="Pangilinan J."/>
            <person name="Park H.-J."/>
            <person name="Ramirez L."/>
            <person name="Alfaro M."/>
            <person name="Sun H."/>
            <person name="Tritt A."/>
            <person name="Yoshinaga Y."/>
            <person name="Zwiers L.-H."/>
            <person name="Turgeon B."/>
            <person name="Goodwin S."/>
            <person name="Spatafora J."/>
            <person name="Crous P."/>
            <person name="Grigoriev I."/>
        </authorList>
    </citation>
    <scope>NUCLEOTIDE SEQUENCE</scope>
    <source>
        <strain evidence="6">CBS 122367</strain>
    </source>
</reference>
<gene>
    <name evidence="6" type="ORF">K458DRAFT_402271</name>
</gene>
<feature type="transmembrane region" description="Helical" evidence="5">
    <location>
        <begin position="115"/>
        <end position="136"/>
    </location>
</feature>
<protein>
    <submittedName>
        <fullName evidence="6">RTA1-domain-containing protein</fullName>
    </submittedName>
</protein>
<feature type="transmembrane region" description="Helical" evidence="5">
    <location>
        <begin position="71"/>
        <end position="95"/>
    </location>
</feature>
<evidence type="ECO:0000313" key="6">
    <source>
        <dbReference type="EMBL" id="KAF2686701.1"/>
    </source>
</evidence>
<comment type="subcellular location">
    <subcellularLocation>
        <location evidence="1">Membrane</location>
        <topology evidence="1">Multi-pass membrane protein</topology>
    </subcellularLocation>
</comment>